<evidence type="ECO:0000313" key="2">
    <source>
        <dbReference type="EMBL" id="MBW78894.1"/>
    </source>
</evidence>
<proteinExistence type="predicted"/>
<dbReference type="AlphaFoldDB" id="A0A2M4DMW0"/>
<accession>A0A2M4DMW0</accession>
<feature type="chain" id="PRO_5014850449" evidence="1">
    <location>
        <begin position="35"/>
        <end position="66"/>
    </location>
</feature>
<sequence length="66" mass="7410">MLLVVVPVVLRFLFLELLRKRWASLARFIRGVYAVDYKRTGTNADTNTNCAASSAYNAATPCRTSR</sequence>
<organism evidence="2">
    <name type="scientific">Anopheles darlingi</name>
    <name type="common">Mosquito</name>
    <dbReference type="NCBI Taxonomy" id="43151"/>
    <lineage>
        <taxon>Eukaryota</taxon>
        <taxon>Metazoa</taxon>
        <taxon>Ecdysozoa</taxon>
        <taxon>Arthropoda</taxon>
        <taxon>Hexapoda</taxon>
        <taxon>Insecta</taxon>
        <taxon>Pterygota</taxon>
        <taxon>Neoptera</taxon>
        <taxon>Endopterygota</taxon>
        <taxon>Diptera</taxon>
        <taxon>Nematocera</taxon>
        <taxon>Culicoidea</taxon>
        <taxon>Culicidae</taxon>
        <taxon>Anophelinae</taxon>
        <taxon>Anopheles</taxon>
    </lineage>
</organism>
<evidence type="ECO:0000256" key="1">
    <source>
        <dbReference type="SAM" id="SignalP"/>
    </source>
</evidence>
<feature type="signal peptide" evidence="1">
    <location>
        <begin position="1"/>
        <end position="34"/>
    </location>
</feature>
<protein>
    <submittedName>
        <fullName evidence="2">Putative secreted protein</fullName>
    </submittedName>
</protein>
<name>A0A2M4DMW0_ANODA</name>
<keyword evidence="1" id="KW-0732">Signal</keyword>
<reference evidence="2" key="1">
    <citation type="submission" date="2018-01" db="EMBL/GenBank/DDBJ databases">
        <title>An insight into the sialome of Amazonian anophelines.</title>
        <authorList>
            <person name="Ribeiro J.M."/>
            <person name="Scarpassa V."/>
            <person name="Calvo E."/>
        </authorList>
    </citation>
    <scope>NUCLEOTIDE SEQUENCE</scope>
</reference>
<dbReference type="EMBL" id="GGFL01014716">
    <property type="protein sequence ID" value="MBW78894.1"/>
    <property type="molecule type" value="Transcribed_RNA"/>
</dbReference>